<comment type="subcellular location">
    <subcellularLocation>
        <location evidence="1">Cell membrane</location>
        <topology evidence="1">Multi-pass membrane protein</topology>
    </subcellularLocation>
</comment>
<dbReference type="Gene3D" id="1.20.1720.10">
    <property type="entry name" value="Multidrug resistance protein D"/>
    <property type="match status" value="1"/>
</dbReference>
<evidence type="ECO:0000256" key="6">
    <source>
        <dbReference type="SAM" id="Phobius"/>
    </source>
</evidence>
<dbReference type="InterPro" id="IPR050189">
    <property type="entry name" value="MFS_Efflux_Transporters"/>
</dbReference>
<evidence type="ECO:0000256" key="1">
    <source>
        <dbReference type="ARBA" id="ARBA00004651"/>
    </source>
</evidence>
<feature type="domain" description="Major facilitator superfamily (MFS) profile" evidence="7">
    <location>
        <begin position="8"/>
        <end position="384"/>
    </location>
</feature>
<dbReference type="Proteomes" id="UP000254602">
    <property type="component" value="Unassembled WGS sequence"/>
</dbReference>
<feature type="transmembrane region" description="Helical" evidence="6">
    <location>
        <begin position="74"/>
        <end position="93"/>
    </location>
</feature>
<feature type="transmembrane region" description="Helical" evidence="6">
    <location>
        <begin position="99"/>
        <end position="119"/>
    </location>
</feature>
<keyword evidence="4 6" id="KW-1133">Transmembrane helix</keyword>
<keyword evidence="2" id="KW-1003">Cell membrane</keyword>
<dbReference type="SUPFAM" id="SSF103473">
    <property type="entry name" value="MFS general substrate transporter"/>
    <property type="match status" value="1"/>
</dbReference>
<evidence type="ECO:0000256" key="2">
    <source>
        <dbReference type="ARBA" id="ARBA00022475"/>
    </source>
</evidence>
<dbReference type="Pfam" id="PF07690">
    <property type="entry name" value="MFS_1"/>
    <property type="match status" value="1"/>
</dbReference>
<protein>
    <submittedName>
        <fullName evidence="8">Major facilitator transporter</fullName>
    </submittedName>
</protein>
<feature type="transmembrane region" description="Helical" evidence="6">
    <location>
        <begin position="161"/>
        <end position="181"/>
    </location>
</feature>
<feature type="transmembrane region" description="Helical" evidence="6">
    <location>
        <begin position="46"/>
        <end position="62"/>
    </location>
</feature>
<dbReference type="EMBL" id="UGUY01000001">
    <property type="protein sequence ID" value="SUD70491.1"/>
    <property type="molecule type" value="Genomic_DNA"/>
</dbReference>
<evidence type="ECO:0000256" key="4">
    <source>
        <dbReference type="ARBA" id="ARBA00022989"/>
    </source>
</evidence>
<keyword evidence="3 6" id="KW-0812">Transmembrane</keyword>
<evidence type="ECO:0000313" key="9">
    <source>
        <dbReference type="Proteomes" id="UP000254602"/>
    </source>
</evidence>
<dbReference type="PROSITE" id="PS00216">
    <property type="entry name" value="SUGAR_TRANSPORT_1"/>
    <property type="match status" value="1"/>
</dbReference>
<feature type="transmembrane region" description="Helical" evidence="6">
    <location>
        <begin position="273"/>
        <end position="291"/>
    </location>
</feature>
<organism evidence="8 9">
    <name type="scientific">Pseudomonas putida</name>
    <name type="common">Arthrobacter siderocapsulatus</name>
    <dbReference type="NCBI Taxonomy" id="303"/>
    <lineage>
        <taxon>Bacteria</taxon>
        <taxon>Pseudomonadati</taxon>
        <taxon>Pseudomonadota</taxon>
        <taxon>Gammaproteobacteria</taxon>
        <taxon>Pseudomonadales</taxon>
        <taxon>Pseudomonadaceae</taxon>
        <taxon>Pseudomonas</taxon>
    </lineage>
</organism>
<reference evidence="8 9" key="1">
    <citation type="submission" date="2018-06" db="EMBL/GenBank/DDBJ databases">
        <authorList>
            <consortium name="Pathogen Informatics"/>
            <person name="Doyle S."/>
        </authorList>
    </citation>
    <scope>NUCLEOTIDE SEQUENCE [LARGE SCALE GENOMIC DNA]</scope>
    <source>
        <strain evidence="8 9">NCTC7914</strain>
    </source>
</reference>
<feature type="transmembrane region" description="Helical" evidence="6">
    <location>
        <begin position="331"/>
        <end position="353"/>
    </location>
</feature>
<dbReference type="AlphaFoldDB" id="A0A379KRE7"/>
<dbReference type="InterPro" id="IPR036259">
    <property type="entry name" value="MFS_trans_sf"/>
</dbReference>
<evidence type="ECO:0000256" key="3">
    <source>
        <dbReference type="ARBA" id="ARBA00022692"/>
    </source>
</evidence>
<name>A0A379KRE7_PSEPU</name>
<feature type="transmembrane region" description="Helical" evidence="6">
    <location>
        <begin position="365"/>
        <end position="387"/>
    </location>
</feature>
<feature type="transmembrane region" description="Helical" evidence="6">
    <location>
        <begin position="297"/>
        <end position="319"/>
    </location>
</feature>
<proteinExistence type="predicted"/>
<dbReference type="InterPro" id="IPR020846">
    <property type="entry name" value="MFS_dom"/>
</dbReference>
<feature type="transmembrane region" description="Helical" evidence="6">
    <location>
        <begin position="206"/>
        <end position="228"/>
    </location>
</feature>
<dbReference type="PANTHER" id="PTHR43124">
    <property type="entry name" value="PURINE EFFLUX PUMP PBUE"/>
    <property type="match status" value="1"/>
</dbReference>
<dbReference type="InterPro" id="IPR005829">
    <property type="entry name" value="Sugar_transporter_CS"/>
</dbReference>
<keyword evidence="5 6" id="KW-0472">Membrane</keyword>
<accession>A0A379KRE7</accession>
<dbReference type="GO" id="GO:0022857">
    <property type="term" value="F:transmembrane transporter activity"/>
    <property type="evidence" value="ECO:0007669"/>
    <property type="project" value="InterPro"/>
</dbReference>
<evidence type="ECO:0000256" key="5">
    <source>
        <dbReference type="ARBA" id="ARBA00023136"/>
    </source>
</evidence>
<evidence type="ECO:0000313" key="8">
    <source>
        <dbReference type="EMBL" id="SUD70491.1"/>
    </source>
</evidence>
<dbReference type="RefSeq" id="WP_115275570.1">
    <property type="nucleotide sequence ID" value="NZ_UGUY01000001.1"/>
</dbReference>
<dbReference type="GO" id="GO:0005886">
    <property type="term" value="C:plasma membrane"/>
    <property type="evidence" value="ECO:0007669"/>
    <property type="project" value="UniProtKB-SubCell"/>
</dbReference>
<gene>
    <name evidence="8" type="primary">ydhC</name>
    <name evidence="8" type="ORF">NCTC7914_04653</name>
</gene>
<sequence length="391" mass="41366">MPAKTSFLSILLILISLLGVFPLDVILPSVPQMAEYFAVDTKRIAYSVSLFALGVALSQAVIGPLSDCVGRKRLLIAGLLVGIAGAIGCIRTTHYETFMVFRLLQAMGCGCFVLSQALVQDSYSGQQRNAMRILLTSASGVFIALSPLAGSVLQQYWGWQGSFQVFVMLAVLVLLLCLMLLGEDRASRYRGGFLPGYCQILKDRKFLVYSIFSCLAFACHFSFVVVSPLLLMGPLGLTEFAFSMVFLLYGLAYMVGGVVANSLNRSMSTQAQIGCGFALIGTAGVALHLAISSGELVLIDLVLPLTLCTIGTTIVRPAATTYALSRHPDRAGAAASVSNTLLYACGGGVSLLVASSGEVSLAMHLAVSFIASCLSGWLLLACVSGLFGHKP</sequence>
<dbReference type="PROSITE" id="PS50850">
    <property type="entry name" value="MFS"/>
    <property type="match status" value="1"/>
</dbReference>
<feature type="transmembrane region" description="Helical" evidence="6">
    <location>
        <begin position="240"/>
        <end position="261"/>
    </location>
</feature>
<dbReference type="InterPro" id="IPR011701">
    <property type="entry name" value="MFS"/>
</dbReference>
<feature type="transmembrane region" description="Helical" evidence="6">
    <location>
        <begin position="131"/>
        <end position="149"/>
    </location>
</feature>
<dbReference type="PANTHER" id="PTHR43124:SF3">
    <property type="entry name" value="CHLORAMPHENICOL EFFLUX PUMP RV0191"/>
    <property type="match status" value="1"/>
</dbReference>
<evidence type="ECO:0000259" key="7">
    <source>
        <dbReference type="PROSITE" id="PS50850"/>
    </source>
</evidence>